<evidence type="ECO:0000259" key="2">
    <source>
        <dbReference type="Pfam" id="PF05826"/>
    </source>
</evidence>
<protein>
    <recommendedName>
        <fullName evidence="2">Phospholipase A2-like central domain-containing protein</fullName>
    </recommendedName>
</protein>
<evidence type="ECO:0000313" key="4">
    <source>
        <dbReference type="Proteomes" id="UP001469553"/>
    </source>
</evidence>
<gene>
    <name evidence="3" type="ORF">AMECASPLE_030243</name>
</gene>
<feature type="region of interest" description="Disordered" evidence="1">
    <location>
        <begin position="223"/>
        <end position="250"/>
    </location>
</feature>
<dbReference type="Pfam" id="PF05826">
    <property type="entry name" value="Phospholip_A2_2"/>
    <property type="match status" value="1"/>
</dbReference>
<reference evidence="3 4" key="1">
    <citation type="submission" date="2021-06" db="EMBL/GenBank/DDBJ databases">
        <authorList>
            <person name="Palmer J.M."/>
        </authorList>
    </citation>
    <scope>NUCLEOTIDE SEQUENCE [LARGE SCALE GENOMIC DNA]</scope>
    <source>
        <strain evidence="3 4">AS_MEX2019</strain>
        <tissue evidence="3">Muscle</tissue>
    </source>
</reference>
<accession>A0ABV0XUY4</accession>
<proteinExistence type="predicted"/>
<dbReference type="EMBL" id="JAHRIP010012978">
    <property type="protein sequence ID" value="MEQ2285285.1"/>
    <property type="molecule type" value="Genomic_DNA"/>
</dbReference>
<feature type="domain" description="Phospholipase A2-like central" evidence="2">
    <location>
        <begin position="135"/>
        <end position="186"/>
    </location>
</feature>
<feature type="compositionally biased region" description="Basic and acidic residues" evidence="1">
    <location>
        <begin position="224"/>
        <end position="239"/>
    </location>
</feature>
<dbReference type="InterPro" id="IPR036444">
    <property type="entry name" value="PLipase_A2_dom_sf"/>
</dbReference>
<organism evidence="3 4">
    <name type="scientific">Ameca splendens</name>
    <dbReference type="NCBI Taxonomy" id="208324"/>
    <lineage>
        <taxon>Eukaryota</taxon>
        <taxon>Metazoa</taxon>
        <taxon>Chordata</taxon>
        <taxon>Craniata</taxon>
        <taxon>Vertebrata</taxon>
        <taxon>Euteleostomi</taxon>
        <taxon>Actinopterygii</taxon>
        <taxon>Neopterygii</taxon>
        <taxon>Teleostei</taxon>
        <taxon>Neoteleostei</taxon>
        <taxon>Acanthomorphata</taxon>
        <taxon>Ovalentaria</taxon>
        <taxon>Atherinomorphae</taxon>
        <taxon>Cyprinodontiformes</taxon>
        <taxon>Goodeidae</taxon>
        <taxon>Ameca</taxon>
    </lineage>
</organism>
<evidence type="ECO:0000313" key="3">
    <source>
        <dbReference type="EMBL" id="MEQ2285285.1"/>
    </source>
</evidence>
<name>A0ABV0XUY4_9TELE</name>
<dbReference type="InterPro" id="IPR016090">
    <property type="entry name" value="PLA2-like_dom"/>
</dbReference>
<feature type="compositionally biased region" description="Basic residues" evidence="1">
    <location>
        <begin position="240"/>
        <end position="250"/>
    </location>
</feature>
<comment type="caution">
    <text evidence="3">The sequence shown here is derived from an EMBL/GenBank/DDBJ whole genome shotgun (WGS) entry which is preliminary data.</text>
</comment>
<dbReference type="Proteomes" id="UP001469553">
    <property type="component" value="Unassembled WGS sequence"/>
</dbReference>
<dbReference type="Gene3D" id="1.20.90.10">
    <property type="entry name" value="Phospholipase A2 domain"/>
    <property type="match status" value="1"/>
</dbReference>
<sequence>MPGSRSRSTGRVALRCKKSQMALYADVHAPTLYETTQSKEDCMNSSCSDINSTASAELQETNTSYPYLLSTVAPSSATPSITAVIDDTNSTYGKASETATEATTERRDDLGSVLHRTGIQQYTNFTEEMNYCIIYKELDDCKDKILPKQRKYGFHNTEPGTLYHCNCTARLFHTVAQQRQLSKVQALLLGHVSQSCFLPQDCTEDSNCTVVVVKVEFPPVDQRSVAKEEEQRHPQAEKLKVRRPAMKAKRKDRVVRLYKMCLRMTRPKQMKKAKKQNA</sequence>
<keyword evidence="4" id="KW-1185">Reference proteome</keyword>
<evidence type="ECO:0000256" key="1">
    <source>
        <dbReference type="SAM" id="MobiDB-lite"/>
    </source>
</evidence>